<dbReference type="SUPFAM" id="SSF109998">
    <property type="entry name" value="Triger factor/SurA peptide-binding domain-like"/>
    <property type="match status" value="1"/>
</dbReference>
<dbReference type="KEGG" id="tna:CTN_0892"/>
<feature type="coiled-coil region" evidence="1">
    <location>
        <begin position="122"/>
        <end position="149"/>
    </location>
</feature>
<accession>B9K7Y5</accession>
<organism evidence="4 5">
    <name type="scientific">Thermotoga neapolitana (strain ATCC 49049 / DSM 4359 / NBRC 107923 / NS-E)</name>
    <dbReference type="NCBI Taxonomy" id="309803"/>
    <lineage>
        <taxon>Bacteria</taxon>
        <taxon>Thermotogati</taxon>
        <taxon>Thermotogota</taxon>
        <taxon>Thermotogae</taxon>
        <taxon>Thermotogales</taxon>
        <taxon>Thermotogaceae</taxon>
        <taxon>Thermotoga</taxon>
    </lineage>
</organism>
<sequence length="580" mass="67736">MRKWMKKWQGVIIWAIAIAFVAGMIWWSVSINLRGTSRNVNYTLDQSLAYITKDGTALTDPTYWLMPWEVNDYYSNLLSSYRINSLDPLFEEPRLKALIADVFLQQKVILYYAEKNNIKPSKKEVEQEVKSIINTIKNDQNQLDQIKRRYGSLSVYEKDYLEPQIRVQLTVKKVQEAVGAVSEDEIKQYFEENKEELQNQYDRVDLEAISFDSSSTVQEFLAKASEMGFDEAASSMGLTVQPFSNATRGIFPEEIDTALFSATPGSIVGPFYFLDQWYVFRVQTSSVLTDFNAFENSDAYSEVKTKLEQEKFQKWLEEFMREENLSYVFNDQVLEYWWRYLKNEEGLYEKLSNLLFQEDRLVEEVSDELKSLFVLLSDTKIQDLTQQIAEMTQYEEALKNAQEPDEDLVKKYGELSLEEVAKKKQELENEKNTVESRKRTVVNYLYSNYPSSTYVLEYAYQMNPDDINIRYNYYSNLYNQIKPYLSMGSYDPNQVLRTMLGLYTVANATDASTDMRLDSYYMLYDMSLALKDPTSAKFYLDEMKNLDPSFMDYESAYNQVESLLKELETEESTPSTATGE</sequence>
<evidence type="ECO:0000313" key="5">
    <source>
        <dbReference type="Proteomes" id="UP000000445"/>
    </source>
</evidence>
<dbReference type="STRING" id="309803.CTN_0892"/>
<dbReference type="AlphaFoldDB" id="B9K7Y5"/>
<dbReference type="eggNOG" id="COG0760">
    <property type="taxonomic scope" value="Bacteria"/>
</dbReference>
<dbReference type="HOGENOM" id="CLU_030639_0_0_0"/>
<evidence type="ECO:0000259" key="3">
    <source>
        <dbReference type="Pfam" id="PF13145"/>
    </source>
</evidence>
<feature type="coiled-coil region" evidence="1">
    <location>
        <begin position="381"/>
        <end position="440"/>
    </location>
</feature>
<dbReference type="EMBL" id="CP000916">
    <property type="protein sequence ID" value="ACM23068.1"/>
    <property type="molecule type" value="Genomic_DNA"/>
</dbReference>
<keyword evidence="2" id="KW-0472">Membrane</keyword>
<protein>
    <recommendedName>
        <fullName evidence="3">PpiC domain-containing protein</fullName>
    </recommendedName>
</protein>
<dbReference type="InterPro" id="IPR050245">
    <property type="entry name" value="PrsA_foldase"/>
</dbReference>
<evidence type="ECO:0000313" key="4">
    <source>
        <dbReference type="EMBL" id="ACM23068.1"/>
    </source>
</evidence>
<dbReference type="Proteomes" id="UP000000445">
    <property type="component" value="Chromosome"/>
</dbReference>
<dbReference type="InterPro" id="IPR000297">
    <property type="entry name" value="PPIase_PpiC"/>
</dbReference>
<feature type="domain" description="PpiC" evidence="3">
    <location>
        <begin position="181"/>
        <end position="284"/>
    </location>
</feature>
<dbReference type="GO" id="GO:0003755">
    <property type="term" value="F:peptidyl-prolyl cis-trans isomerase activity"/>
    <property type="evidence" value="ECO:0007669"/>
    <property type="project" value="InterPro"/>
</dbReference>
<proteinExistence type="predicted"/>
<keyword evidence="2" id="KW-0812">Transmembrane</keyword>
<keyword evidence="2" id="KW-1133">Transmembrane helix</keyword>
<dbReference type="Gene3D" id="1.10.4030.10">
    <property type="entry name" value="Porin chaperone SurA, peptide-binding domain"/>
    <property type="match status" value="1"/>
</dbReference>
<dbReference type="RefSeq" id="WP_015919385.1">
    <property type="nucleotide sequence ID" value="NC_011978.1"/>
</dbReference>
<keyword evidence="5" id="KW-1185">Reference proteome</keyword>
<gene>
    <name evidence="4" type="ordered locus">CTN_0892</name>
</gene>
<dbReference type="PANTHER" id="PTHR47245">
    <property type="entry name" value="PEPTIDYLPROLYL ISOMERASE"/>
    <property type="match status" value="1"/>
</dbReference>
<reference evidence="4 5" key="1">
    <citation type="journal article" date="2009" name="Biosci. Biotechnol. Biochem.">
        <title>WeGAS: a web-based microbial genome annotation system.</title>
        <authorList>
            <person name="Lee D."/>
            <person name="Seo H."/>
            <person name="Park C."/>
            <person name="Park K."/>
        </authorList>
    </citation>
    <scope>NUCLEOTIDE SEQUENCE [LARGE SCALE GENOMIC DNA]</scope>
    <source>
        <strain evidence="5">ATCC 49049 / DSM 4359 / NBRC 107923 / NS-E</strain>
    </source>
</reference>
<evidence type="ECO:0000256" key="2">
    <source>
        <dbReference type="SAM" id="Phobius"/>
    </source>
</evidence>
<keyword evidence="1" id="KW-0175">Coiled coil</keyword>
<name>B9K7Y5_THENN</name>
<dbReference type="InterPro" id="IPR027304">
    <property type="entry name" value="Trigger_fact/SurA_dom_sf"/>
</dbReference>
<evidence type="ECO:0000256" key="1">
    <source>
        <dbReference type="SAM" id="Coils"/>
    </source>
</evidence>
<feature type="transmembrane region" description="Helical" evidence="2">
    <location>
        <begin position="12"/>
        <end position="29"/>
    </location>
</feature>
<dbReference type="Pfam" id="PF13145">
    <property type="entry name" value="Rotamase_2"/>
    <property type="match status" value="1"/>
</dbReference>
<dbReference type="PANTHER" id="PTHR47245:SF2">
    <property type="entry name" value="PEPTIDYL-PROLYL CIS-TRANS ISOMERASE HP_0175-RELATED"/>
    <property type="match status" value="1"/>
</dbReference>